<accession>A0AC61R8Y0</accession>
<reference evidence="1" key="1">
    <citation type="submission" date="2019-04" db="EMBL/GenBank/DDBJ databases">
        <title>Microbes associate with the intestines of laboratory mice.</title>
        <authorList>
            <person name="Navarre W."/>
            <person name="Wong E."/>
            <person name="Huang K."/>
            <person name="Tropini C."/>
            <person name="Ng K."/>
            <person name="Yu B."/>
        </authorList>
    </citation>
    <scope>NUCLEOTIDE SEQUENCE</scope>
    <source>
        <strain evidence="1">NM09_H32</strain>
    </source>
</reference>
<comment type="caution">
    <text evidence="1">The sequence shown here is derived from an EMBL/GenBank/DDBJ whole genome shotgun (WGS) entry which is preliminary data.</text>
</comment>
<dbReference type="EMBL" id="SRYG01000010">
    <property type="protein sequence ID" value="TGY66029.1"/>
    <property type="molecule type" value="Genomic_DNA"/>
</dbReference>
<name>A0AC61R8Y0_9FIRM</name>
<organism evidence="1 2">
    <name type="scientific">Dubosiella muris</name>
    <dbReference type="NCBI Taxonomy" id="3038133"/>
    <lineage>
        <taxon>Bacteria</taxon>
        <taxon>Bacillati</taxon>
        <taxon>Bacillota</taxon>
        <taxon>Erysipelotrichia</taxon>
        <taxon>Erysipelotrichales</taxon>
        <taxon>Erysipelotrichaceae</taxon>
        <taxon>Dubosiella</taxon>
    </lineage>
</organism>
<evidence type="ECO:0000313" key="1">
    <source>
        <dbReference type="EMBL" id="TGY66029.1"/>
    </source>
</evidence>
<gene>
    <name evidence="1" type="ORF">E5336_05945</name>
</gene>
<dbReference type="Proteomes" id="UP000308836">
    <property type="component" value="Unassembled WGS sequence"/>
</dbReference>
<protein>
    <submittedName>
        <fullName evidence="1">DUF4430 domain-containing protein</fullName>
    </submittedName>
</protein>
<sequence>MNKKWIAALIAVVVVVGLAWLLSQTTKKEPVDGYKEVHVTIVDQDGKTVLDENFETDAPTLTKFLESTPKLKATMEQGEYGSLLTEIYGLKQDMDKGPWLVYESETNTSCKEAGGYCPAMDDVTLDASDAFTFKQITSFE</sequence>
<keyword evidence="2" id="KW-1185">Reference proteome</keyword>
<evidence type="ECO:0000313" key="2">
    <source>
        <dbReference type="Proteomes" id="UP000308836"/>
    </source>
</evidence>
<proteinExistence type="predicted"/>